<dbReference type="AlphaFoldDB" id="A0ABD1S309"/>
<keyword evidence="7" id="KW-0804">Transcription</keyword>
<evidence type="ECO:0000256" key="8">
    <source>
        <dbReference type="ARBA" id="ARBA00023242"/>
    </source>
</evidence>
<evidence type="ECO:0000256" key="5">
    <source>
        <dbReference type="ARBA" id="ARBA00023016"/>
    </source>
</evidence>
<comment type="similarity">
    <text evidence="9">Belongs to the HSF family.</text>
</comment>
<keyword evidence="6" id="KW-0238">DNA-binding</keyword>
<comment type="subcellular location">
    <subcellularLocation>
        <location evidence="1">Nucleus</location>
    </subcellularLocation>
</comment>
<evidence type="ECO:0000313" key="13">
    <source>
        <dbReference type="Proteomes" id="UP001604277"/>
    </source>
</evidence>
<evidence type="ECO:0000256" key="10">
    <source>
        <dbReference type="SAM" id="Coils"/>
    </source>
</evidence>
<evidence type="ECO:0000259" key="11">
    <source>
        <dbReference type="SMART" id="SM00415"/>
    </source>
</evidence>
<dbReference type="InterPro" id="IPR000232">
    <property type="entry name" value="HSF_DNA-bd"/>
</dbReference>
<dbReference type="PANTHER" id="PTHR10015:SF322">
    <property type="entry name" value="HEAT STRESS TRANSCRIPTION FACTOR A-7A"/>
    <property type="match status" value="1"/>
</dbReference>
<name>A0ABD1S309_9LAMI</name>
<comment type="caution">
    <text evidence="12">The sequence shown here is derived from an EMBL/GenBank/DDBJ whole genome shotgun (WGS) entry which is preliminary data.</text>
</comment>
<dbReference type="GO" id="GO:0005634">
    <property type="term" value="C:nucleus"/>
    <property type="evidence" value="ECO:0007669"/>
    <property type="project" value="UniProtKB-SubCell"/>
</dbReference>
<organism evidence="12 13">
    <name type="scientific">Forsythia ovata</name>
    <dbReference type="NCBI Taxonomy" id="205694"/>
    <lineage>
        <taxon>Eukaryota</taxon>
        <taxon>Viridiplantae</taxon>
        <taxon>Streptophyta</taxon>
        <taxon>Embryophyta</taxon>
        <taxon>Tracheophyta</taxon>
        <taxon>Spermatophyta</taxon>
        <taxon>Magnoliopsida</taxon>
        <taxon>eudicotyledons</taxon>
        <taxon>Gunneridae</taxon>
        <taxon>Pentapetalae</taxon>
        <taxon>asterids</taxon>
        <taxon>lamiids</taxon>
        <taxon>Lamiales</taxon>
        <taxon>Oleaceae</taxon>
        <taxon>Forsythieae</taxon>
        <taxon>Forsythia</taxon>
    </lineage>
</organism>
<sequence>MEAKHKNSNVMSCIGDEFEELDKGTEIPAMIDTVVLDSDISESGSNVGEGGGAAGVTAKTNGGNICASCAFRPPPPFLLKIYDMVENIKTNSIVSWNSTGTSFIVWNAHLFAANILPQYFRHNNFQSFVCQLNTYGFKKINWDRWEFKNECFQKGKMHLLKYIRRRNQYPQGKQKPVRTELSVDTSSSDTEKELQILMNDHDELKVEIMKLKEQQGTVEKEFACVKNQALSNARKNQKMVMFMARTFLSKQREMSSKGVENPPFLIEKRSTGNLAEPVDGKVSPLESPDGKNVIEETPDIKRIPGQDTAGILMTSILELNSEHFAPRIMDDLASIRAVEEQMAEHQSNTFIALEDLIGRSSDWVEYLRELQEGSSLGLQVLQAFNTQKAVLD</sequence>
<evidence type="ECO:0000256" key="6">
    <source>
        <dbReference type="ARBA" id="ARBA00023125"/>
    </source>
</evidence>
<accession>A0ABD1S309</accession>
<dbReference type="Gene3D" id="1.10.10.10">
    <property type="entry name" value="Winged helix-like DNA-binding domain superfamily/Winged helix DNA-binding domain"/>
    <property type="match status" value="1"/>
</dbReference>
<evidence type="ECO:0000313" key="12">
    <source>
        <dbReference type="EMBL" id="KAL2495126.1"/>
    </source>
</evidence>
<evidence type="ECO:0000256" key="9">
    <source>
        <dbReference type="RuleBase" id="RU004020"/>
    </source>
</evidence>
<dbReference type="EMBL" id="JBFOLJ010000011">
    <property type="protein sequence ID" value="KAL2495126.1"/>
    <property type="molecule type" value="Genomic_DNA"/>
</dbReference>
<keyword evidence="13" id="KW-1185">Reference proteome</keyword>
<dbReference type="Proteomes" id="UP001604277">
    <property type="component" value="Unassembled WGS sequence"/>
</dbReference>
<comment type="subunit">
    <text evidence="2">Homotrimer.</text>
</comment>
<reference evidence="13" key="1">
    <citation type="submission" date="2024-07" db="EMBL/GenBank/DDBJ databases">
        <title>Two chromosome-level genome assemblies of Korean endemic species Abeliophyllum distichum and Forsythia ovata (Oleaceae).</title>
        <authorList>
            <person name="Jang H."/>
        </authorList>
    </citation>
    <scope>NUCLEOTIDE SEQUENCE [LARGE SCALE GENOMIC DNA]</scope>
</reference>
<keyword evidence="10" id="KW-0175">Coiled coil</keyword>
<evidence type="ECO:0000256" key="1">
    <source>
        <dbReference type="ARBA" id="ARBA00004123"/>
    </source>
</evidence>
<dbReference type="Pfam" id="PF00447">
    <property type="entry name" value="HSF_DNA-bind"/>
    <property type="match status" value="1"/>
</dbReference>
<dbReference type="SMART" id="SM00415">
    <property type="entry name" value="HSF"/>
    <property type="match status" value="1"/>
</dbReference>
<gene>
    <name evidence="12" type="ORF">Fot_38883</name>
</gene>
<protein>
    <submittedName>
        <fullName evidence="12">Heat shock factor protein HSF30-like</fullName>
    </submittedName>
</protein>
<feature type="coiled-coil region" evidence="10">
    <location>
        <begin position="187"/>
        <end position="221"/>
    </location>
</feature>
<keyword evidence="4" id="KW-0805">Transcription regulation</keyword>
<proteinExistence type="inferred from homology"/>
<keyword evidence="8" id="KW-0539">Nucleus</keyword>
<evidence type="ECO:0000256" key="3">
    <source>
        <dbReference type="ARBA" id="ARBA00022553"/>
    </source>
</evidence>
<dbReference type="FunFam" id="1.10.10.10:FF:000037">
    <property type="entry name" value="Heat stress transcription factor B-4"/>
    <property type="match status" value="1"/>
</dbReference>
<keyword evidence="3" id="KW-0597">Phosphoprotein</keyword>
<dbReference type="GO" id="GO:0003677">
    <property type="term" value="F:DNA binding"/>
    <property type="evidence" value="ECO:0007669"/>
    <property type="project" value="UniProtKB-KW"/>
</dbReference>
<evidence type="ECO:0000256" key="4">
    <source>
        <dbReference type="ARBA" id="ARBA00023015"/>
    </source>
</evidence>
<evidence type="ECO:0000256" key="7">
    <source>
        <dbReference type="ARBA" id="ARBA00023163"/>
    </source>
</evidence>
<keyword evidence="5" id="KW-0346">Stress response</keyword>
<dbReference type="InterPro" id="IPR036390">
    <property type="entry name" value="WH_DNA-bd_sf"/>
</dbReference>
<evidence type="ECO:0000256" key="2">
    <source>
        <dbReference type="ARBA" id="ARBA00011233"/>
    </source>
</evidence>
<dbReference type="InterPro" id="IPR036388">
    <property type="entry name" value="WH-like_DNA-bd_sf"/>
</dbReference>
<dbReference type="PANTHER" id="PTHR10015">
    <property type="entry name" value="HEAT SHOCK TRANSCRIPTION FACTOR"/>
    <property type="match status" value="1"/>
</dbReference>
<dbReference type="PRINTS" id="PR00056">
    <property type="entry name" value="HSFDOMAIN"/>
</dbReference>
<feature type="domain" description="HSF-type DNA-binding" evidence="11">
    <location>
        <begin position="73"/>
        <end position="166"/>
    </location>
</feature>
<dbReference type="SUPFAM" id="SSF46785">
    <property type="entry name" value="Winged helix' DNA-binding domain"/>
    <property type="match status" value="1"/>
</dbReference>